<dbReference type="AlphaFoldDB" id="A0A067P3X2"/>
<evidence type="ECO:0000256" key="1">
    <source>
        <dbReference type="SAM" id="MobiDB-lite"/>
    </source>
</evidence>
<feature type="region of interest" description="Disordered" evidence="1">
    <location>
        <begin position="101"/>
        <end position="159"/>
    </location>
</feature>
<proteinExistence type="predicted"/>
<name>A0A067P3X2_PLEO1</name>
<feature type="compositionally biased region" description="Basic residues" evidence="1">
    <location>
        <begin position="237"/>
        <end position="246"/>
    </location>
</feature>
<feature type="compositionally biased region" description="Polar residues" evidence="1">
    <location>
        <begin position="15"/>
        <end position="28"/>
    </location>
</feature>
<feature type="compositionally biased region" description="Low complexity" evidence="1">
    <location>
        <begin position="133"/>
        <end position="144"/>
    </location>
</feature>
<sequence length="402" mass="43687">MHRLGVQRIARRGPCSQTVRLNSTSSTGPKDDATPPTKENSSHPRVSSYHGLSIPSREDVLKNPNVHMAYLPFADNSRSFKPSISYLKSSSGNLSFAQRLARQQLSQKDPSTPKDGPVSLKPSTNRPTPPKRNPTSTSSTNDQRPPQRDERPPAITLADAEKWTVLLPARQKAALAKEARNKQQLEGGSSVSSSDNSRKPSRYDGVEISSTKPRGAATPNRQSRPKRSSNAPDAQRKRDRQRRKPRPKVDQDVAPVNFNPLAPVTGTLEEADADNEPDEWDPDETPPLPPHAAGATAPDIVATDIVSTLNPIGTYAQLSSASTTLNPAEAALMESTDRTQWVLETIGGDYSKYAPQVPSDFVTAHAKLGPLKHSQLVLAHRRDVSLAQRGVVGDVVRASVQE</sequence>
<evidence type="ECO:0000313" key="2">
    <source>
        <dbReference type="EMBL" id="KDQ31122.1"/>
    </source>
</evidence>
<evidence type="ECO:0000313" key="3">
    <source>
        <dbReference type="Proteomes" id="UP000027073"/>
    </source>
</evidence>
<feature type="compositionally biased region" description="Polar residues" evidence="1">
    <location>
        <begin position="101"/>
        <end position="110"/>
    </location>
</feature>
<dbReference type="EMBL" id="KL198006">
    <property type="protein sequence ID" value="KDQ31122.1"/>
    <property type="molecule type" value="Genomic_DNA"/>
</dbReference>
<protein>
    <submittedName>
        <fullName evidence="2">Uncharacterized protein</fullName>
    </submittedName>
</protein>
<accession>A0A067P3X2</accession>
<dbReference type="Proteomes" id="UP000027073">
    <property type="component" value="Unassembled WGS sequence"/>
</dbReference>
<feature type="compositionally biased region" description="Basic residues" evidence="1">
    <location>
        <begin position="1"/>
        <end position="11"/>
    </location>
</feature>
<reference evidence="3" key="1">
    <citation type="journal article" date="2014" name="Proc. Natl. Acad. Sci. U.S.A.">
        <title>Extensive sampling of basidiomycete genomes demonstrates inadequacy of the white-rot/brown-rot paradigm for wood decay fungi.</title>
        <authorList>
            <person name="Riley R."/>
            <person name="Salamov A.A."/>
            <person name="Brown D.W."/>
            <person name="Nagy L.G."/>
            <person name="Floudas D."/>
            <person name="Held B.W."/>
            <person name="Levasseur A."/>
            <person name="Lombard V."/>
            <person name="Morin E."/>
            <person name="Otillar R."/>
            <person name="Lindquist E.A."/>
            <person name="Sun H."/>
            <person name="LaButti K.M."/>
            <person name="Schmutz J."/>
            <person name="Jabbour D."/>
            <person name="Luo H."/>
            <person name="Baker S.E."/>
            <person name="Pisabarro A.G."/>
            <person name="Walton J.D."/>
            <person name="Blanchette R.A."/>
            <person name="Henrissat B."/>
            <person name="Martin F."/>
            <person name="Cullen D."/>
            <person name="Hibbett D.S."/>
            <person name="Grigoriev I.V."/>
        </authorList>
    </citation>
    <scope>NUCLEOTIDE SEQUENCE [LARGE SCALE GENOMIC DNA]</scope>
    <source>
        <strain evidence="3">PC15</strain>
    </source>
</reference>
<dbReference type="InParanoid" id="A0A067P3X2"/>
<dbReference type="OrthoDB" id="3008076at2759"/>
<organism evidence="2 3">
    <name type="scientific">Pleurotus ostreatus (strain PC15)</name>
    <name type="common">Oyster mushroom</name>
    <dbReference type="NCBI Taxonomy" id="1137138"/>
    <lineage>
        <taxon>Eukaryota</taxon>
        <taxon>Fungi</taxon>
        <taxon>Dikarya</taxon>
        <taxon>Basidiomycota</taxon>
        <taxon>Agaricomycotina</taxon>
        <taxon>Agaricomycetes</taxon>
        <taxon>Agaricomycetidae</taxon>
        <taxon>Agaricales</taxon>
        <taxon>Pleurotineae</taxon>
        <taxon>Pleurotaceae</taxon>
        <taxon>Pleurotus</taxon>
    </lineage>
</organism>
<dbReference type="HOGENOM" id="CLU_685346_0_0_1"/>
<feature type="compositionally biased region" description="Basic and acidic residues" evidence="1">
    <location>
        <begin position="196"/>
        <end position="205"/>
    </location>
</feature>
<dbReference type="VEuPathDB" id="FungiDB:PLEOSDRAFT_1102095"/>
<gene>
    <name evidence="2" type="ORF">PLEOSDRAFT_1102095</name>
</gene>
<feature type="region of interest" description="Disordered" evidence="1">
    <location>
        <begin position="175"/>
        <end position="264"/>
    </location>
</feature>
<feature type="region of interest" description="Disordered" evidence="1">
    <location>
        <begin position="1"/>
        <end position="56"/>
    </location>
</feature>